<dbReference type="GO" id="GO:0016705">
    <property type="term" value="F:oxidoreductase activity, acting on paired donors, with incorporation or reduction of molecular oxygen"/>
    <property type="evidence" value="ECO:0007669"/>
    <property type="project" value="InterPro"/>
</dbReference>
<dbReference type="InterPro" id="IPR001128">
    <property type="entry name" value="Cyt_P450"/>
</dbReference>
<evidence type="ECO:0000313" key="11">
    <source>
        <dbReference type="Proteomes" id="UP000510686"/>
    </source>
</evidence>
<dbReference type="InterPro" id="IPR017972">
    <property type="entry name" value="Cyt_P450_CS"/>
</dbReference>
<sequence length="578" mass="65460">MTVLYWLLIPVLGFLVGFALDYVFLVKYPAEIPTIRYSRGFWSHVRSNIGYFTSQKRWIRDGYNEYNKKGLPFLVPSGFSRPYDVVLPRTMLTWLRDQPESVVDARLAHNVSAYGDYNFLDSEIIRSPFGMRAVQKSMNRSLPGLVSAMDKEVQHAVDLALKDVGNDWTSINLWGMWQAIVLFVTNRMLVGSTLCRDERFLNAMVSFTHAVMRNCVLLRFVPLILHPILGRMLAISNWVHWRRAYCRVGPVIKTRIDSMSRKAKGDPELQNWSPPEDYITWLVRLALEENRDQELDPIVISKRLLPIEFAAIDTTVITGVLWIQDLLKTPSAVEDLTAELRAHQPAPGESWSAKALQSLLQVDSSIRESQRLSNFHLTLVERVVVASDGLCLPGLGWKIPKGAHLTVNADGSHHDGDLYHDPYTYDALRFSTMRKERGEHHNASNDAAKPLGMVTMNDHHFPFGHGKHACPGRFFVAHEMKLIAAHLLLNFDLKMEDSTSNRLWVGPGMMPPFGGRIKAENPAAVPTAEPDEEPPGVYKIPGQQTLKIDEILGLRYSPDICRWGQHPPGRTVFESADH</sequence>
<dbReference type="GO" id="GO:0004497">
    <property type="term" value="F:monooxygenase activity"/>
    <property type="evidence" value="ECO:0007669"/>
    <property type="project" value="UniProtKB-KW"/>
</dbReference>
<evidence type="ECO:0000256" key="9">
    <source>
        <dbReference type="RuleBase" id="RU000461"/>
    </source>
</evidence>
<dbReference type="PANTHER" id="PTHR46206:SF1">
    <property type="entry name" value="P450, PUTATIVE (EUROFUNG)-RELATED"/>
    <property type="match status" value="1"/>
</dbReference>
<keyword evidence="11" id="KW-1185">Reference proteome</keyword>
<keyword evidence="5 9" id="KW-0479">Metal-binding</keyword>
<dbReference type="InterPro" id="IPR036396">
    <property type="entry name" value="Cyt_P450_sf"/>
</dbReference>
<dbReference type="GO" id="GO:0005506">
    <property type="term" value="F:iron ion binding"/>
    <property type="evidence" value="ECO:0007669"/>
    <property type="project" value="InterPro"/>
</dbReference>
<keyword evidence="8 9" id="KW-0503">Monooxygenase</keyword>
<keyword evidence="4 9" id="KW-0349">Heme</keyword>
<comment type="pathway">
    <text evidence="2">Secondary metabolite biosynthesis.</text>
</comment>
<evidence type="ECO:0000256" key="6">
    <source>
        <dbReference type="ARBA" id="ARBA00023002"/>
    </source>
</evidence>
<dbReference type="Gene3D" id="1.10.630.10">
    <property type="entry name" value="Cytochrome P450"/>
    <property type="match status" value="1"/>
</dbReference>
<evidence type="ECO:0000256" key="2">
    <source>
        <dbReference type="ARBA" id="ARBA00005179"/>
    </source>
</evidence>
<comment type="cofactor">
    <cofactor evidence="1">
        <name>heme</name>
        <dbReference type="ChEBI" id="CHEBI:30413"/>
    </cofactor>
</comment>
<reference evidence="10 11" key="1">
    <citation type="submission" date="2020-07" db="EMBL/GenBank/DDBJ databases">
        <title>Telomere length de novo assembly of all 7 chromosomes of the fungus, Metarhizium brunneum, using a novel assembly pipeline.</title>
        <authorList>
            <person name="Saud z."/>
            <person name="Kortsinoglou A."/>
            <person name="Kouvelis V.N."/>
            <person name="Butt T.M."/>
        </authorList>
    </citation>
    <scope>NUCLEOTIDE SEQUENCE [LARGE SCALE GENOMIC DNA]</scope>
    <source>
        <strain evidence="10 11">4556</strain>
    </source>
</reference>
<organism evidence="10 11">
    <name type="scientific">Metarhizium brunneum</name>
    <dbReference type="NCBI Taxonomy" id="500148"/>
    <lineage>
        <taxon>Eukaryota</taxon>
        <taxon>Fungi</taxon>
        <taxon>Dikarya</taxon>
        <taxon>Ascomycota</taxon>
        <taxon>Pezizomycotina</taxon>
        <taxon>Sordariomycetes</taxon>
        <taxon>Hypocreomycetidae</taxon>
        <taxon>Hypocreales</taxon>
        <taxon>Clavicipitaceae</taxon>
        <taxon>Metarhizium</taxon>
    </lineage>
</organism>
<dbReference type="RefSeq" id="XP_014542708.2">
    <property type="nucleotide sequence ID" value="XM_014687222.2"/>
</dbReference>
<evidence type="ECO:0000256" key="3">
    <source>
        <dbReference type="ARBA" id="ARBA00010617"/>
    </source>
</evidence>
<dbReference type="Proteomes" id="UP000510686">
    <property type="component" value="Chromosome 3"/>
</dbReference>
<dbReference type="CDD" id="cd11041">
    <property type="entry name" value="CYP503A1-like"/>
    <property type="match status" value="1"/>
</dbReference>
<dbReference type="PROSITE" id="PS00086">
    <property type="entry name" value="CYTOCHROME_P450"/>
    <property type="match status" value="1"/>
</dbReference>
<dbReference type="AlphaFoldDB" id="A0A7D5YR16"/>
<evidence type="ECO:0000256" key="4">
    <source>
        <dbReference type="ARBA" id="ARBA00022617"/>
    </source>
</evidence>
<evidence type="ECO:0000256" key="5">
    <source>
        <dbReference type="ARBA" id="ARBA00022723"/>
    </source>
</evidence>
<dbReference type="KEGG" id="mbrn:26244657"/>
<keyword evidence="6 9" id="KW-0560">Oxidoreductase</keyword>
<evidence type="ECO:0000256" key="1">
    <source>
        <dbReference type="ARBA" id="ARBA00001971"/>
    </source>
</evidence>
<evidence type="ECO:0000313" key="10">
    <source>
        <dbReference type="EMBL" id="QLI68680.1"/>
    </source>
</evidence>
<protein>
    <submittedName>
        <fullName evidence="10">Cytochrome P450 monooxygenase gloP</fullName>
    </submittedName>
</protein>
<dbReference type="SUPFAM" id="SSF48264">
    <property type="entry name" value="Cytochrome P450"/>
    <property type="match status" value="1"/>
</dbReference>
<dbReference type="GeneID" id="26244657"/>
<dbReference type="Pfam" id="PF00067">
    <property type="entry name" value="p450"/>
    <property type="match status" value="1"/>
</dbReference>
<keyword evidence="7 9" id="KW-0408">Iron</keyword>
<evidence type="ECO:0000256" key="7">
    <source>
        <dbReference type="ARBA" id="ARBA00023004"/>
    </source>
</evidence>
<name>A0A7D5YR16_9HYPO</name>
<gene>
    <name evidence="10" type="primary">gloP_1</name>
    <name evidence="10" type="ORF">G6M90_00g061630</name>
</gene>
<dbReference type="PANTHER" id="PTHR46206">
    <property type="entry name" value="CYTOCHROME P450"/>
    <property type="match status" value="1"/>
</dbReference>
<evidence type="ECO:0000256" key="8">
    <source>
        <dbReference type="ARBA" id="ARBA00023033"/>
    </source>
</evidence>
<dbReference type="EMBL" id="CP058934">
    <property type="protein sequence ID" value="QLI68680.1"/>
    <property type="molecule type" value="Genomic_DNA"/>
</dbReference>
<proteinExistence type="inferred from homology"/>
<accession>A0A7D5YR16</accession>
<dbReference type="GO" id="GO:0020037">
    <property type="term" value="F:heme binding"/>
    <property type="evidence" value="ECO:0007669"/>
    <property type="project" value="InterPro"/>
</dbReference>
<dbReference type="OrthoDB" id="1844152at2759"/>
<comment type="similarity">
    <text evidence="3 9">Belongs to the cytochrome P450 family.</text>
</comment>